<dbReference type="InterPro" id="IPR036457">
    <property type="entry name" value="PPM-type-like_dom_sf"/>
</dbReference>
<dbReference type="RefSeq" id="WP_088235361.1">
    <property type="nucleotide sequence ID" value="NZ_LT855380.1"/>
</dbReference>
<evidence type="ECO:0000259" key="1">
    <source>
        <dbReference type="SMART" id="SM00332"/>
    </source>
</evidence>
<evidence type="ECO:0000313" key="3">
    <source>
        <dbReference type="Proteomes" id="UP000196842"/>
    </source>
</evidence>
<dbReference type="Proteomes" id="UP000196842">
    <property type="component" value="Chromosome I"/>
</dbReference>
<evidence type="ECO:0000313" key="2">
    <source>
        <dbReference type="EMBL" id="SMS10547.1"/>
    </source>
</evidence>
<dbReference type="SUPFAM" id="SSF81606">
    <property type="entry name" value="PP2C-like"/>
    <property type="match status" value="1"/>
</dbReference>
<dbReference type="GeneID" id="47764618"/>
<dbReference type="EMBL" id="LT855380">
    <property type="protein sequence ID" value="SMS10547.1"/>
    <property type="molecule type" value="Genomic_DNA"/>
</dbReference>
<dbReference type="AlphaFoldDB" id="A0A1Y6JKQ9"/>
<sequence length="239" mass="25632">MMLWKSFGASVRGPAHIASRTPNQDAWASFHHNWGDGIVVCDGLGSKPLSNVGSAAACVAVERAAHACRGQSEITPRFLSQCIQSNWLSLIAPLEPRDCAATCLFAFRLGNGVIHLGMLGDGLLAAVRFDGSMLALSEDKSQSFSNITAALSSIDSGRDWQITSLPEQDCLGILLCTDGVADDLDDVDGFVTGVMEAHRSLATMTANQRLQEMLENWPTPKHNDDKTIACLCCEEISHG</sequence>
<feature type="domain" description="PPM-type phosphatase" evidence="1">
    <location>
        <begin position="5"/>
        <end position="231"/>
    </location>
</feature>
<dbReference type="KEGG" id="pvd:CFBP1590__2961"/>
<name>A0A1Y6JKQ9_PSEVI</name>
<protein>
    <recommendedName>
        <fullName evidence="1">PPM-type phosphatase domain-containing protein</fullName>
    </recommendedName>
</protein>
<reference evidence="2 3" key="1">
    <citation type="submission" date="2017-05" db="EMBL/GenBank/DDBJ databases">
        <authorList>
            <person name="Song R."/>
            <person name="Chenine A.L."/>
            <person name="Ruprecht R.M."/>
        </authorList>
    </citation>
    <scope>NUCLEOTIDE SEQUENCE [LARGE SCALE GENOMIC DNA]</scope>
    <source>
        <strain evidence="2 3">CFBP 1590</strain>
    </source>
</reference>
<dbReference type="Pfam" id="PF13672">
    <property type="entry name" value="PP2C_2"/>
    <property type="match status" value="1"/>
</dbReference>
<organism evidence="2 3">
    <name type="scientific">Pseudomonas viridiflava</name>
    <name type="common">Phytomonas viridiflava</name>
    <dbReference type="NCBI Taxonomy" id="33069"/>
    <lineage>
        <taxon>Bacteria</taxon>
        <taxon>Pseudomonadati</taxon>
        <taxon>Pseudomonadota</taxon>
        <taxon>Gammaproteobacteria</taxon>
        <taxon>Pseudomonadales</taxon>
        <taxon>Pseudomonadaceae</taxon>
        <taxon>Pseudomonas</taxon>
    </lineage>
</organism>
<gene>
    <name evidence="2" type="ORF">CFBP1590__2961</name>
</gene>
<dbReference type="InterPro" id="IPR001932">
    <property type="entry name" value="PPM-type_phosphatase-like_dom"/>
</dbReference>
<proteinExistence type="predicted"/>
<dbReference type="SMART" id="SM00332">
    <property type="entry name" value="PP2Cc"/>
    <property type="match status" value="1"/>
</dbReference>
<accession>A0A1Y6JKQ9</accession>
<dbReference type="Gene3D" id="3.60.40.10">
    <property type="entry name" value="PPM-type phosphatase domain"/>
    <property type="match status" value="1"/>
</dbReference>